<gene>
    <name evidence="1" type="ORF">HMPREF9454_01292</name>
</gene>
<keyword evidence="2" id="KW-1185">Reference proteome</keyword>
<dbReference type="RefSeq" id="WP_008538601.1">
    <property type="nucleotide sequence ID" value="NZ_JH601090.1"/>
</dbReference>
<dbReference type="NCBIfam" id="TIGR02681">
    <property type="entry name" value="phage_pRha"/>
    <property type="match status" value="1"/>
</dbReference>
<evidence type="ECO:0000313" key="1">
    <source>
        <dbReference type="EMBL" id="EHR37062.1"/>
    </source>
</evidence>
<dbReference type="GeneID" id="62778006"/>
<proteinExistence type="predicted"/>
<sequence>MDNQNNLVHMFKNQVVVSSVQLAEHFDKRHCDILRLLNALLRSANKQRLSKHFFKSNYKDETGKNNTMYLMDRDGFSLLVMSFKGEKALKWKLDFIDAFNAMEQEIRNNEHKLNTDLKDKLYNTSIKLEKVKILHNRLFEESTNQSALLNEKRAELLRYKAFRDLIIAKQLENDSAGLSYDDVDEIDNRIFGEID</sequence>
<dbReference type="InterPro" id="IPR014054">
    <property type="entry name" value="Phage_regulatory_Rha"/>
</dbReference>
<comment type="caution">
    <text evidence="1">The sequence shown here is derived from an EMBL/GenBank/DDBJ whole genome shotgun (WGS) entry which is preliminary data.</text>
</comment>
<protein>
    <submittedName>
        <fullName evidence="1">Rha family phage regulatory protein</fullName>
    </submittedName>
</protein>
<name>A0ABN0EIC9_9FIRM</name>
<dbReference type="Pfam" id="PF09669">
    <property type="entry name" value="Phage_pRha"/>
    <property type="match status" value="1"/>
</dbReference>
<dbReference type="EMBL" id="ADMB01000060">
    <property type="protein sequence ID" value="EHR37062.1"/>
    <property type="molecule type" value="Genomic_DNA"/>
</dbReference>
<accession>A0ABN0EIC9</accession>
<organism evidence="1 2">
    <name type="scientific">Megamonas funiformis YIT 11815</name>
    <dbReference type="NCBI Taxonomy" id="742816"/>
    <lineage>
        <taxon>Bacteria</taxon>
        <taxon>Bacillati</taxon>
        <taxon>Bacillota</taxon>
        <taxon>Negativicutes</taxon>
        <taxon>Selenomonadales</taxon>
        <taxon>Selenomonadaceae</taxon>
        <taxon>Megamonas</taxon>
    </lineage>
</organism>
<reference evidence="1 2" key="1">
    <citation type="submission" date="2012-01" db="EMBL/GenBank/DDBJ databases">
        <title>The Genome Sequence of Megamonas funiformis YIT 11815.</title>
        <authorList>
            <consortium name="The Broad Institute Genome Sequencing Platform"/>
            <person name="Earl A."/>
            <person name="Ward D."/>
            <person name="Feldgarden M."/>
            <person name="Gevers D."/>
            <person name="Morotomi M."/>
            <person name="Young S.K."/>
            <person name="Zeng Q."/>
            <person name="Gargeya S."/>
            <person name="Fitzgerald M."/>
            <person name="Haas B."/>
            <person name="Abouelleil A."/>
            <person name="Alvarado L."/>
            <person name="Arachchi H.M."/>
            <person name="Berlin A."/>
            <person name="Chapman S.B."/>
            <person name="Gearin G."/>
            <person name="Goldberg J."/>
            <person name="Griggs A."/>
            <person name="Gujja S."/>
            <person name="Hansen M."/>
            <person name="Heiman D."/>
            <person name="Howarth C."/>
            <person name="Larimer J."/>
            <person name="Lui A."/>
            <person name="MacDonald P.J.P."/>
            <person name="McCowen C."/>
            <person name="Montmayeur A."/>
            <person name="Murphy C."/>
            <person name="Neiman D."/>
            <person name="Pearson M."/>
            <person name="Priest M."/>
            <person name="Roberts A."/>
            <person name="Saif S."/>
            <person name="Shea T."/>
            <person name="Sisk P."/>
            <person name="Stolte C."/>
            <person name="Sykes S."/>
            <person name="Wortman J."/>
            <person name="Nusbaum C."/>
            <person name="Birren B."/>
        </authorList>
    </citation>
    <scope>NUCLEOTIDE SEQUENCE [LARGE SCALE GENOMIC DNA]</scope>
    <source>
        <strain evidence="1 2">YIT 11815</strain>
    </source>
</reference>
<dbReference type="Proteomes" id="UP000005963">
    <property type="component" value="Unassembled WGS sequence"/>
</dbReference>
<evidence type="ECO:0000313" key="2">
    <source>
        <dbReference type="Proteomes" id="UP000005963"/>
    </source>
</evidence>